<dbReference type="SMART" id="SM00240">
    <property type="entry name" value="FHA"/>
    <property type="match status" value="1"/>
</dbReference>
<keyword evidence="5" id="KW-0175">Coiled coil</keyword>
<dbReference type="GO" id="GO:0005524">
    <property type="term" value="F:ATP binding"/>
    <property type="evidence" value="ECO:0007669"/>
    <property type="project" value="UniProtKB-UniRule"/>
</dbReference>
<dbReference type="SMART" id="SM00382">
    <property type="entry name" value="AAA"/>
    <property type="match status" value="2"/>
</dbReference>
<dbReference type="InterPro" id="IPR027417">
    <property type="entry name" value="P-loop_NTPase"/>
</dbReference>
<keyword evidence="2 4" id="KW-0547">Nucleotide-binding</keyword>
<evidence type="ECO:0000259" key="7">
    <source>
        <dbReference type="PROSITE" id="PS50006"/>
    </source>
</evidence>
<feature type="binding site" evidence="4">
    <location>
        <begin position="1047"/>
        <end position="1054"/>
    </location>
    <ligand>
        <name>ATP</name>
        <dbReference type="ChEBI" id="CHEBI:30616"/>
    </ligand>
</feature>
<sequence>MKLRVSVAVPQGGTRDVTLSCDVTASVGDTARTLIRAGAGDEPRLQETAASRRAPVTLRGRSAEGGPTYLLDPAVPLGASGLRSGWIVTPVLEFGARGHEERMISVAGYIEVRSGAHAGVIYSLIPGHNSIGRDRSNRIHLSDASVSRRHAMIDIVADNNSAHNGAVKILDLGSANGLSVDGRQVSEAQLTGPAILRLGDVELAYRPGPPPSPVPHLTHQIMHMRAPRVDPRFPATERELPAPPAPAKPSRIPMLAMLAPMLMGGAMFAITRSPMSLMMVAFSPMMMIGSWIDNTIGGKRKLRKETETFQETIDAERSELIELRQQEIAVRSAETPTLTEVAAAIAERGSLLWTRRPEHRSFLEIRFGNGALPSRTEVKLPSRGESAKEQWDRLRRIEQEFSEAEPVPVLERFDRCGSIGVAGDLHWAEGAARSLIMQLVGLHSPAELSLACFAGPAHAASWSWLKWLPHVDAVNSPIPSWQLAEDPAGSTRLIMALEGLLETRKAQIGAGATLRSHLETDTRNDAEHGEAVNRLPVIPAVLVLVLDDGQVDKSRLIALAESGPDAGIHLLWVTRTPAELPAACRTFLEVSQAQGRVSFVRSGTVVNLSYLEYLEQAVATDLARRLSSVADASDRILDESDLPKAVNLRDLSPVDILGGPAPILQSWASTGSLTAQWQRGTERQELKLAAVVGQGPTDPAVIDIRAHGPHALVGGTTGAGKSEFLQTWIMSLASQLSPDRLTFLLVDYKGGAAFAECVDLPHTVGLVTDLSPHLVRRALTSLRAELHYREELLAQHGAKDLITMERRSDPAAPPVLLIVIDEFAALAGEVPEFVDGVIDVAQRGRSLGLHLIMATQRPAGVIKDNLRANTNLRVALRMADESDSSDVIGVKDAAFFDAETPGRGAIKVGPGKMGHFQTGYLGGRLGTESRDPEVEIASLEFSESAPWNIPPEPQRSGVSSMKPLRDIERLRDGIVAAAQQARLAQPRRPWLDALPAVLDLAELETTPVSGEASSDAVVFGLRDEPASQSQRVTILDLEDSGNVAFIGAGGTGKTSALITVAASLSSGAVKHPVEIYGIDGGGGALDVLAALPTAGAIAPLSDIELTTRVLQHLLDLIAERGPRFAAARAGSLSHYRRSGGSATAPRVVLMLDGFGAFRQATEGFGGHSSPFQMLSDIMMTGRSVGVHVVLTSDRAAGIPSSMTSSLQKQYVLRLANVHDYGHLGVKGDALEEAPPGRALLAGDADEIQIAILGGNPELSEQAKALEALAARLQHEGVTPATEIRNAPEVVPLSELPVSAGGAPVFGINTQTFAPLTLPTSGLGVVSGPPGSGQSTAVLACAEAVARWVSGQGEDCERVLLTFNAEGLRSRGVWDRTATGEDEVRTLAEQLVVALGGKPVAKSGGLTGGLIGGGLIGGSALPVGAPAGESDPEPLEFPSPGARGVIVVERPSDAEGTAALPTLVALAKTARKADVLVLFEFEQGTGSGVWDLFTALKQPAWGLSLQPDDGESQTPFREYLGRVKRADFPPGRGFMVQSGKATPAHVAMPSGGFSPIPEDAYMRDREPLARLG</sequence>
<evidence type="ECO:0000256" key="4">
    <source>
        <dbReference type="PROSITE-ProRule" id="PRU00289"/>
    </source>
</evidence>
<accession>A0A6G8FHI6</accession>
<dbReference type="GO" id="GO:0003677">
    <property type="term" value="F:DNA binding"/>
    <property type="evidence" value="ECO:0007669"/>
    <property type="project" value="InterPro"/>
</dbReference>
<feature type="domain" description="FtsK" evidence="8">
    <location>
        <begin position="697"/>
        <end position="885"/>
    </location>
</feature>
<evidence type="ECO:0000256" key="6">
    <source>
        <dbReference type="SAM" id="MobiDB-lite"/>
    </source>
</evidence>
<dbReference type="KEGG" id="lins:G7067_04990"/>
<proteinExistence type="predicted"/>
<dbReference type="Proteomes" id="UP000501387">
    <property type="component" value="Chromosome"/>
</dbReference>
<dbReference type="InterPro" id="IPR000253">
    <property type="entry name" value="FHA_dom"/>
</dbReference>
<evidence type="ECO:0000256" key="3">
    <source>
        <dbReference type="ARBA" id="ARBA00022840"/>
    </source>
</evidence>
<dbReference type="Gene3D" id="3.40.50.300">
    <property type="entry name" value="P-loop containing nucleotide triphosphate hydrolases"/>
    <property type="match status" value="4"/>
</dbReference>
<evidence type="ECO:0000256" key="2">
    <source>
        <dbReference type="ARBA" id="ARBA00022741"/>
    </source>
</evidence>
<gene>
    <name evidence="9" type="ORF">G7067_04990</name>
</gene>
<dbReference type="InterPro" id="IPR003593">
    <property type="entry name" value="AAA+_ATPase"/>
</dbReference>
<keyword evidence="10" id="KW-1185">Reference proteome</keyword>
<evidence type="ECO:0000256" key="5">
    <source>
        <dbReference type="SAM" id="Coils"/>
    </source>
</evidence>
<dbReference type="InterPro" id="IPR050206">
    <property type="entry name" value="FtsK/SpoIIIE/SftA"/>
</dbReference>
<dbReference type="PANTHER" id="PTHR22683:SF1">
    <property type="entry name" value="TYPE VII SECRETION SYSTEM PROTEIN ESSC"/>
    <property type="match status" value="1"/>
</dbReference>
<dbReference type="SUPFAM" id="SSF52540">
    <property type="entry name" value="P-loop containing nucleoside triphosphate hydrolases"/>
    <property type="match status" value="2"/>
</dbReference>
<evidence type="ECO:0000259" key="8">
    <source>
        <dbReference type="PROSITE" id="PS50901"/>
    </source>
</evidence>
<feature type="domain" description="FtsK" evidence="8">
    <location>
        <begin position="1029"/>
        <end position="1221"/>
    </location>
</feature>
<dbReference type="PROSITE" id="PS50006">
    <property type="entry name" value="FHA_DOMAIN"/>
    <property type="match status" value="1"/>
</dbReference>
<evidence type="ECO:0000313" key="10">
    <source>
        <dbReference type="Proteomes" id="UP000501387"/>
    </source>
</evidence>
<dbReference type="EMBL" id="CP049934">
    <property type="protein sequence ID" value="QIM15920.1"/>
    <property type="molecule type" value="Genomic_DNA"/>
</dbReference>
<dbReference type="Pfam" id="PF01580">
    <property type="entry name" value="FtsK_SpoIIIE"/>
    <property type="match status" value="2"/>
</dbReference>
<feature type="region of interest" description="Disordered" evidence="6">
    <location>
        <begin position="40"/>
        <end position="59"/>
    </location>
</feature>
<dbReference type="CDD" id="cd01127">
    <property type="entry name" value="TrwB_TraG_TraD_VirD4"/>
    <property type="match status" value="1"/>
</dbReference>
<feature type="domain" description="FHA" evidence="7">
    <location>
        <begin position="129"/>
        <end position="185"/>
    </location>
</feature>
<evidence type="ECO:0000313" key="9">
    <source>
        <dbReference type="EMBL" id="QIM15920.1"/>
    </source>
</evidence>
<name>A0A6G8FHI6_9MICO</name>
<protein>
    <submittedName>
        <fullName evidence="9">FHA domain-containing protein</fullName>
    </submittedName>
</protein>
<keyword evidence="3 4" id="KW-0067">ATP-binding</keyword>
<feature type="binding site" evidence="4">
    <location>
        <begin position="715"/>
        <end position="722"/>
    </location>
    <ligand>
        <name>ATP</name>
        <dbReference type="ChEBI" id="CHEBI:30616"/>
    </ligand>
</feature>
<dbReference type="PROSITE" id="PS50901">
    <property type="entry name" value="FTSK"/>
    <property type="match status" value="2"/>
</dbReference>
<dbReference type="InterPro" id="IPR008984">
    <property type="entry name" value="SMAD_FHA_dom_sf"/>
</dbReference>
<keyword evidence="1" id="KW-0597">Phosphoprotein</keyword>
<evidence type="ECO:0000256" key="1">
    <source>
        <dbReference type="ARBA" id="ARBA00022553"/>
    </source>
</evidence>
<organism evidence="9 10">
    <name type="scientific">Leucobacter insecticola</name>
    <dbReference type="NCBI Taxonomy" id="2714934"/>
    <lineage>
        <taxon>Bacteria</taxon>
        <taxon>Bacillati</taxon>
        <taxon>Actinomycetota</taxon>
        <taxon>Actinomycetes</taxon>
        <taxon>Micrococcales</taxon>
        <taxon>Microbacteriaceae</taxon>
        <taxon>Leucobacter</taxon>
    </lineage>
</organism>
<reference evidence="9 10" key="1">
    <citation type="submission" date="2020-03" db="EMBL/GenBank/DDBJ databases">
        <title>Leucobacter sp. nov., isolated from beetles.</title>
        <authorList>
            <person name="Hyun D.-W."/>
            <person name="Bae J.-W."/>
        </authorList>
    </citation>
    <scope>NUCLEOTIDE SEQUENCE [LARGE SCALE GENOMIC DNA]</scope>
    <source>
        <strain evidence="9 10">HDW9B</strain>
    </source>
</reference>
<dbReference type="Pfam" id="PF00498">
    <property type="entry name" value="FHA"/>
    <property type="match status" value="1"/>
</dbReference>
<dbReference type="CDD" id="cd00060">
    <property type="entry name" value="FHA"/>
    <property type="match status" value="1"/>
</dbReference>
<dbReference type="Gene3D" id="2.60.200.20">
    <property type="match status" value="1"/>
</dbReference>
<feature type="coiled-coil region" evidence="5">
    <location>
        <begin position="299"/>
        <end position="326"/>
    </location>
</feature>
<dbReference type="SUPFAM" id="SSF49879">
    <property type="entry name" value="SMAD/FHA domain"/>
    <property type="match status" value="1"/>
</dbReference>
<dbReference type="PANTHER" id="PTHR22683">
    <property type="entry name" value="SPORULATION PROTEIN RELATED"/>
    <property type="match status" value="1"/>
</dbReference>
<dbReference type="InterPro" id="IPR002543">
    <property type="entry name" value="FtsK_dom"/>
</dbReference>